<evidence type="ECO:0000313" key="8">
    <source>
        <dbReference type="EMBL" id="RWS12000.1"/>
    </source>
</evidence>
<comment type="pathway">
    <text evidence="3">Protein modification; protein ubiquitination.</text>
</comment>
<dbReference type="InterPro" id="IPR016073">
    <property type="entry name" value="Skp1_comp_POZ"/>
</dbReference>
<dbReference type="PIRSF" id="PIRSF028729">
    <property type="entry name" value="E3_ubiquit_lig_SCF_Skp"/>
    <property type="match status" value="1"/>
</dbReference>
<dbReference type="CDD" id="cd18322">
    <property type="entry name" value="BTB_POZ_SKP1"/>
    <property type="match status" value="1"/>
</dbReference>
<dbReference type="Pfam" id="PF01466">
    <property type="entry name" value="Skp1"/>
    <property type="match status" value="1"/>
</dbReference>
<comment type="similarity">
    <text evidence="1 3">Belongs to the SKP1 family.</text>
</comment>
<dbReference type="Proteomes" id="UP000285301">
    <property type="component" value="Unassembled WGS sequence"/>
</dbReference>
<dbReference type="InterPro" id="IPR016072">
    <property type="entry name" value="Skp1_comp_dimer"/>
</dbReference>
<dbReference type="OrthoDB" id="2342932at2759"/>
<evidence type="ECO:0000256" key="2">
    <source>
        <dbReference type="ARBA" id="ARBA00022786"/>
    </source>
</evidence>
<dbReference type="PANTHER" id="PTHR11165">
    <property type="entry name" value="SKP1"/>
    <property type="match status" value="1"/>
</dbReference>
<dbReference type="AlphaFoldDB" id="A0A3S3NSB7"/>
<protein>
    <submittedName>
        <fullName evidence="7">Sulfur metabolism regulator SkpA-like protein</fullName>
    </submittedName>
</protein>
<evidence type="ECO:0000256" key="3">
    <source>
        <dbReference type="PIRNR" id="PIRNR028729"/>
    </source>
</evidence>
<evidence type="ECO:0000313" key="7">
    <source>
        <dbReference type="EMBL" id="RWS08279.1"/>
    </source>
</evidence>
<evidence type="ECO:0000313" key="6">
    <source>
        <dbReference type="EMBL" id="RWS05442.1"/>
    </source>
</evidence>
<name>A0A3S3NSB7_9ACAR</name>
<dbReference type="InterPro" id="IPR011333">
    <property type="entry name" value="SKP1/BTB/POZ_sf"/>
</dbReference>
<dbReference type="Gene3D" id="3.30.710.10">
    <property type="entry name" value="Potassium Channel Kv1.1, Chain A"/>
    <property type="match status" value="1"/>
</dbReference>
<evidence type="ECO:0000256" key="1">
    <source>
        <dbReference type="ARBA" id="ARBA00009993"/>
    </source>
</evidence>
<dbReference type="EMBL" id="NCKU01004784">
    <property type="protein sequence ID" value="RWS05442.1"/>
    <property type="molecule type" value="Genomic_DNA"/>
</dbReference>
<dbReference type="InterPro" id="IPR016897">
    <property type="entry name" value="SKP1"/>
</dbReference>
<dbReference type="Pfam" id="PF03931">
    <property type="entry name" value="Skp1_POZ"/>
    <property type="match status" value="1"/>
</dbReference>
<dbReference type="SUPFAM" id="SSF81382">
    <property type="entry name" value="Skp1 dimerisation domain-like"/>
    <property type="match status" value="1"/>
</dbReference>
<evidence type="ECO:0000313" key="9">
    <source>
        <dbReference type="Proteomes" id="UP000285301"/>
    </source>
</evidence>
<keyword evidence="2 3" id="KW-0833">Ubl conjugation pathway</keyword>
<evidence type="ECO:0000259" key="4">
    <source>
        <dbReference type="Pfam" id="PF01466"/>
    </source>
</evidence>
<dbReference type="InterPro" id="IPR036296">
    <property type="entry name" value="SKP1-like_dim_sf"/>
</dbReference>
<sequence>MVKVRLGSKEGHIIEVDDDVAFLSPLMKNILQNCREDDSPIPFAEVSKTILEKVIEWMNHHRNDLKDAEEDDEFDCKQTQSRLTEMDPWDEKFINAVDLETLFDLADAANYMMVAGLAEVCCKKIASMIKGKSADDIRTTFREKNDIDQEQLETIKQENILLRGE</sequence>
<reference evidence="7 9" key="1">
    <citation type="journal article" date="2018" name="Gigascience">
        <title>Genomes of trombidid mites reveal novel predicted allergens and laterally-transferred genes associated with secondary metabolism.</title>
        <authorList>
            <person name="Dong X."/>
            <person name="Chaisiri K."/>
            <person name="Xia D."/>
            <person name="Armstrong S.D."/>
            <person name="Fang Y."/>
            <person name="Donnelly M.J."/>
            <person name="Kadowaki T."/>
            <person name="McGarry J.W."/>
            <person name="Darby A.C."/>
            <person name="Makepeace B.L."/>
        </authorList>
    </citation>
    <scope>NUCLEOTIDE SEQUENCE [LARGE SCALE GENOMIC DNA]</scope>
    <source>
        <strain evidence="7">UoL-WK</strain>
    </source>
</reference>
<dbReference type="SUPFAM" id="SSF54695">
    <property type="entry name" value="POZ domain"/>
    <property type="match status" value="1"/>
</dbReference>
<dbReference type="InterPro" id="IPR001232">
    <property type="entry name" value="SKP1-like"/>
</dbReference>
<accession>A0A3S3NSB7</accession>
<dbReference type="SMART" id="SM00512">
    <property type="entry name" value="Skp1"/>
    <property type="match status" value="1"/>
</dbReference>
<dbReference type="EMBL" id="NCKU01003050">
    <property type="protein sequence ID" value="RWS08279.1"/>
    <property type="molecule type" value="Genomic_DNA"/>
</dbReference>
<evidence type="ECO:0000259" key="5">
    <source>
        <dbReference type="Pfam" id="PF03931"/>
    </source>
</evidence>
<comment type="caution">
    <text evidence="7">The sequence shown here is derived from an EMBL/GenBank/DDBJ whole genome shotgun (WGS) entry which is preliminary data.</text>
</comment>
<dbReference type="STRING" id="1965070.A0A3S3NSB7"/>
<feature type="domain" description="SKP1 component POZ" evidence="5">
    <location>
        <begin position="3"/>
        <end position="63"/>
    </location>
</feature>
<reference evidence="7" key="2">
    <citation type="submission" date="2018-11" db="EMBL/GenBank/DDBJ databases">
        <title>Trombidioid mite genomics.</title>
        <authorList>
            <person name="Dong X."/>
        </authorList>
    </citation>
    <scope>NUCLEOTIDE SEQUENCE</scope>
    <source>
        <strain evidence="7">UoL-WK</strain>
    </source>
</reference>
<organism evidence="7 9">
    <name type="scientific">Dinothrombium tinctorium</name>
    <dbReference type="NCBI Taxonomy" id="1965070"/>
    <lineage>
        <taxon>Eukaryota</taxon>
        <taxon>Metazoa</taxon>
        <taxon>Ecdysozoa</taxon>
        <taxon>Arthropoda</taxon>
        <taxon>Chelicerata</taxon>
        <taxon>Arachnida</taxon>
        <taxon>Acari</taxon>
        <taxon>Acariformes</taxon>
        <taxon>Trombidiformes</taxon>
        <taxon>Prostigmata</taxon>
        <taxon>Anystina</taxon>
        <taxon>Parasitengona</taxon>
        <taxon>Trombidioidea</taxon>
        <taxon>Trombidiidae</taxon>
        <taxon>Dinothrombium</taxon>
    </lineage>
</organism>
<dbReference type="GO" id="GO:0016567">
    <property type="term" value="P:protein ubiquitination"/>
    <property type="evidence" value="ECO:0007669"/>
    <property type="project" value="UniProtKB-UniPathway"/>
</dbReference>
<gene>
    <name evidence="6" type="ORF">B4U79_16318</name>
    <name evidence="8" type="ORF">B4U79_17490</name>
    <name evidence="7" type="ORF">B4U79_17791</name>
</gene>
<dbReference type="EMBL" id="NCKU01001490">
    <property type="protein sequence ID" value="RWS12000.1"/>
    <property type="molecule type" value="Genomic_DNA"/>
</dbReference>
<keyword evidence="9" id="KW-1185">Reference proteome</keyword>
<feature type="domain" description="SKP1 component dimerisation" evidence="4">
    <location>
        <begin position="116"/>
        <end position="159"/>
    </location>
</feature>
<dbReference type="GO" id="GO:0006511">
    <property type="term" value="P:ubiquitin-dependent protein catabolic process"/>
    <property type="evidence" value="ECO:0007669"/>
    <property type="project" value="InterPro"/>
</dbReference>
<dbReference type="UniPathway" id="UPA00143"/>
<proteinExistence type="inferred from homology"/>